<dbReference type="PANTHER" id="PTHR42208">
    <property type="entry name" value="HEAVY METAL TRANSPORTER-RELATED"/>
    <property type="match status" value="1"/>
</dbReference>
<keyword evidence="2" id="KW-1133">Transmembrane helix</keyword>
<reference evidence="4 5" key="1">
    <citation type="submission" date="2013-11" db="EMBL/GenBank/DDBJ databases">
        <title>Estimation of Helicobacter pylori bacteriophage ecology using H. pylori isolates.</title>
        <authorList>
            <person name="Uchiyama J."/>
            <person name="Takemura-Uchiyama I."/>
            <person name="Ujihara T."/>
            <person name="Matsuzaki S."/>
        </authorList>
    </citation>
    <scope>NUCLEOTIDE SEQUENCE [LARGE SCALE GENOMIC DNA]</scope>
    <source>
        <strain evidence="4 5">NY40</strain>
    </source>
</reference>
<feature type="transmembrane region" description="Helical" evidence="2">
    <location>
        <begin position="198"/>
        <end position="219"/>
    </location>
</feature>
<dbReference type="PANTHER" id="PTHR42208:SF1">
    <property type="entry name" value="HEAVY METAL TRANSPORTER"/>
    <property type="match status" value="1"/>
</dbReference>
<feature type="domain" description="Urease accessory protein UreH-like transmembrane" evidence="3">
    <location>
        <begin position="12"/>
        <end position="210"/>
    </location>
</feature>
<dbReference type="Pfam" id="PF13386">
    <property type="entry name" value="DsbD_2"/>
    <property type="match status" value="1"/>
</dbReference>
<protein>
    <recommendedName>
        <fullName evidence="3">Urease accessory protein UreH-like transmembrane domain-containing protein</fullName>
    </recommendedName>
</protein>
<dbReference type="EMBL" id="AP014523">
    <property type="protein sequence ID" value="BAO98550.1"/>
    <property type="molecule type" value="Genomic_DNA"/>
</dbReference>
<feature type="compositionally biased region" description="Polar residues" evidence="1">
    <location>
        <begin position="230"/>
        <end position="244"/>
    </location>
</feature>
<dbReference type="Proteomes" id="UP000031662">
    <property type="component" value="Chromosome"/>
</dbReference>
<feature type="transmembrane region" description="Helical" evidence="2">
    <location>
        <begin position="161"/>
        <end position="186"/>
    </location>
</feature>
<evidence type="ECO:0000313" key="5">
    <source>
        <dbReference type="Proteomes" id="UP000031662"/>
    </source>
</evidence>
<dbReference type="HOGENOM" id="CLU_032635_1_1_7"/>
<dbReference type="InterPro" id="IPR039447">
    <property type="entry name" value="UreH-like_TM_dom"/>
</dbReference>
<organism evidence="4 5">
    <name type="scientific">Helicobacter pylori NY40</name>
    <dbReference type="NCBI Taxonomy" id="1426844"/>
    <lineage>
        <taxon>Bacteria</taxon>
        <taxon>Pseudomonadati</taxon>
        <taxon>Campylobacterota</taxon>
        <taxon>Epsilonproteobacteria</taxon>
        <taxon>Campylobacterales</taxon>
        <taxon>Helicobacteraceae</taxon>
        <taxon>Helicobacter</taxon>
    </lineage>
</organism>
<evidence type="ECO:0000256" key="1">
    <source>
        <dbReference type="SAM" id="MobiDB-lite"/>
    </source>
</evidence>
<name>A0A060PV30_HELPX</name>
<gene>
    <name evidence="4" type="ORF">NY40_1545</name>
</gene>
<dbReference type="RefSeq" id="WP_080311650.1">
    <property type="nucleotide sequence ID" value="NZ_AP014523.1"/>
</dbReference>
<feature type="region of interest" description="Disordered" evidence="1">
    <location>
        <begin position="230"/>
        <end position="252"/>
    </location>
</feature>
<dbReference type="AlphaFoldDB" id="A0A060PV30"/>
<proteinExistence type="predicted"/>
<accession>A0A060PV30</accession>
<evidence type="ECO:0000313" key="4">
    <source>
        <dbReference type="EMBL" id="BAO98550.1"/>
    </source>
</evidence>
<keyword evidence="2" id="KW-0812">Transmembrane</keyword>
<sequence length="252" mass="27525">MQMMHNLSFLGMFLAALSMSLGHCVGMCGGIVSAFSQIRFSKVTSFSYQLTCHALYNAGRISTYMLLGAITAGLGRSLSVSMGFRGVLLMSMGIVLILLALLGAKAEKLSFSIPFISFLMKKTLQSQNILGLYFLGVLNGFLPCMMVYSFLASVILSHSAFMGAMLGLSFGLGTSVPLFLMGIFLSKISISYRKFFNLLSKGLMGVFGLYVLYMGIMLISHQAPHAMHHQSGTMHHQNNATPQQEGHFHDHH</sequence>
<keyword evidence="2" id="KW-0472">Membrane</keyword>
<feature type="transmembrane region" description="Helical" evidence="2">
    <location>
        <begin position="82"/>
        <end position="102"/>
    </location>
</feature>
<evidence type="ECO:0000259" key="3">
    <source>
        <dbReference type="Pfam" id="PF13386"/>
    </source>
</evidence>
<feature type="transmembrane region" description="Helical" evidence="2">
    <location>
        <begin position="130"/>
        <end position="155"/>
    </location>
</feature>
<evidence type="ECO:0000256" key="2">
    <source>
        <dbReference type="SAM" id="Phobius"/>
    </source>
</evidence>